<feature type="chain" id="PRO_5045986888" evidence="6">
    <location>
        <begin position="23"/>
        <end position="310"/>
    </location>
</feature>
<evidence type="ECO:0000259" key="7">
    <source>
        <dbReference type="PROSITE" id="PS50835"/>
    </source>
</evidence>
<evidence type="ECO:0000256" key="2">
    <source>
        <dbReference type="ARBA" id="ARBA00022729"/>
    </source>
</evidence>
<dbReference type="SUPFAM" id="SSF48726">
    <property type="entry name" value="Immunoglobulin"/>
    <property type="match status" value="2"/>
</dbReference>
<dbReference type="Pfam" id="PF13927">
    <property type="entry name" value="Ig_3"/>
    <property type="match status" value="1"/>
</dbReference>
<organism evidence="8 9">
    <name type="scientific">Huso huso</name>
    <name type="common">Beluga</name>
    <name type="synonym">Acipenser huso</name>
    <dbReference type="NCBI Taxonomy" id="61971"/>
    <lineage>
        <taxon>Eukaryota</taxon>
        <taxon>Metazoa</taxon>
        <taxon>Chordata</taxon>
        <taxon>Craniata</taxon>
        <taxon>Vertebrata</taxon>
        <taxon>Euteleostomi</taxon>
        <taxon>Actinopterygii</taxon>
        <taxon>Chondrostei</taxon>
        <taxon>Acipenseriformes</taxon>
        <taxon>Acipenseridae</taxon>
        <taxon>Huso</taxon>
    </lineage>
</organism>
<dbReference type="InterPro" id="IPR003598">
    <property type="entry name" value="Ig_sub2"/>
</dbReference>
<name>A0ABR0Y9R5_HUSHU</name>
<evidence type="ECO:0000256" key="6">
    <source>
        <dbReference type="SAM" id="SignalP"/>
    </source>
</evidence>
<dbReference type="EMBL" id="JAHFZB010000040">
    <property type="protein sequence ID" value="KAK6469233.1"/>
    <property type="molecule type" value="Genomic_DNA"/>
</dbReference>
<evidence type="ECO:0000313" key="8">
    <source>
        <dbReference type="EMBL" id="KAK6469233.1"/>
    </source>
</evidence>
<dbReference type="SMART" id="SM00408">
    <property type="entry name" value="IGc2"/>
    <property type="match status" value="1"/>
</dbReference>
<dbReference type="InterPro" id="IPR007110">
    <property type="entry name" value="Ig-like_dom"/>
</dbReference>
<protein>
    <submittedName>
        <fullName evidence="8">Hepatocyte cell adhesion molecule-like isoform X1</fullName>
    </submittedName>
</protein>
<sequence length="310" mass="33466">MALLGWGCIICVLAAAGTIAEAVQVMVESPTVNGILGRSVLLSTSLSSTPLKSMKWSVKKEDSQTVRILKAENKTQPEITPTFLQRVELLKNGSILLRNLNFSDEGVYIVTVTDWDGREETGTINLTVSAAVVIESLSASSNSPSMGDNVTLSCRVSVGGQRNISWLKDGAPLPNKTLAHLALPTLVPSHCGLYTCLAQDPFSSDQADYRLTVPGCENPFSASIALVACGVVLVVIAALGIRRWCKNHLGTCSENPREEGEQVDVVQSSRSHMPVDLEYAELDFQDRADRPTPQQHAAPEDLSVIYSQCR</sequence>
<proteinExistence type="predicted"/>
<evidence type="ECO:0000313" key="9">
    <source>
        <dbReference type="Proteomes" id="UP001369086"/>
    </source>
</evidence>
<dbReference type="SMART" id="SM00409">
    <property type="entry name" value="IG"/>
    <property type="match status" value="2"/>
</dbReference>
<comment type="subcellular location">
    <subcellularLocation>
        <location evidence="1">Membrane</location>
    </subcellularLocation>
</comment>
<dbReference type="Pfam" id="PF07686">
    <property type="entry name" value="V-set"/>
    <property type="match status" value="1"/>
</dbReference>
<dbReference type="InterPro" id="IPR003599">
    <property type="entry name" value="Ig_sub"/>
</dbReference>
<feature type="signal peptide" evidence="6">
    <location>
        <begin position="1"/>
        <end position="22"/>
    </location>
</feature>
<keyword evidence="4" id="KW-0325">Glycoprotein</keyword>
<keyword evidence="9" id="KW-1185">Reference proteome</keyword>
<evidence type="ECO:0000256" key="3">
    <source>
        <dbReference type="ARBA" id="ARBA00023136"/>
    </source>
</evidence>
<comment type="caution">
    <text evidence="8">The sequence shown here is derived from an EMBL/GenBank/DDBJ whole genome shotgun (WGS) entry which is preliminary data.</text>
</comment>
<dbReference type="PANTHER" id="PTHR12080">
    <property type="entry name" value="SIGNALING LYMPHOCYTIC ACTIVATION MOLECULE"/>
    <property type="match status" value="1"/>
</dbReference>
<dbReference type="Gene3D" id="2.60.40.10">
    <property type="entry name" value="Immunoglobulins"/>
    <property type="match status" value="2"/>
</dbReference>
<keyword evidence="5" id="KW-0812">Transmembrane</keyword>
<dbReference type="PANTHER" id="PTHR12080:SF48">
    <property type="entry name" value="IMMUNOGLOBULIN SUBTYPE DOMAIN-CONTAINING PROTEIN"/>
    <property type="match status" value="1"/>
</dbReference>
<feature type="domain" description="Ig-like" evidence="7">
    <location>
        <begin position="130"/>
        <end position="212"/>
    </location>
</feature>
<feature type="transmembrane region" description="Helical" evidence="5">
    <location>
        <begin position="220"/>
        <end position="241"/>
    </location>
</feature>
<reference evidence="8 9" key="1">
    <citation type="submission" date="2021-05" db="EMBL/GenBank/DDBJ databases">
        <authorList>
            <person name="Zahm M."/>
            <person name="Klopp C."/>
            <person name="Cabau C."/>
            <person name="Kuhl H."/>
            <person name="Suciu R."/>
            <person name="Ciorpac M."/>
            <person name="Holostenco D."/>
            <person name="Gessner J."/>
            <person name="Wuertz S."/>
            <person name="Hohne C."/>
            <person name="Stock M."/>
            <person name="Gislard M."/>
            <person name="Lluch J."/>
            <person name="Milhes M."/>
            <person name="Lampietro C."/>
            <person name="Lopez Roques C."/>
            <person name="Donnadieu C."/>
            <person name="Du K."/>
            <person name="Schartl M."/>
            <person name="Guiguen Y."/>
        </authorList>
    </citation>
    <scope>NUCLEOTIDE SEQUENCE [LARGE SCALE GENOMIC DNA]</scope>
    <source>
        <strain evidence="8">Hh-F2</strain>
        <tissue evidence="8">Blood</tissue>
    </source>
</reference>
<dbReference type="InterPro" id="IPR036179">
    <property type="entry name" value="Ig-like_dom_sf"/>
</dbReference>
<dbReference type="Proteomes" id="UP001369086">
    <property type="component" value="Unassembled WGS sequence"/>
</dbReference>
<dbReference type="PROSITE" id="PS50835">
    <property type="entry name" value="IG_LIKE"/>
    <property type="match status" value="1"/>
</dbReference>
<dbReference type="InterPro" id="IPR013783">
    <property type="entry name" value="Ig-like_fold"/>
</dbReference>
<keyword evidence="5" id="KW-1133">Transmembrane helix</keyword>
<dbReference type="InterPro" id="IPR013106">
    <property type="entry name" value="Ig_V-set"/>
</dbReference>
<keyword evidence="2 6" id="KW-0732">Signal</keyword>
<gene>
    <name evidence="8" type="ORF">HHUSO_G32664</name>
</gene>
<accession>A0ABR0Y9R5</accession>
<dbReference type="InterPro" id="IPR015631">
    <property type="entry name" value="CD2/SLAM_rcpt"/>
</dbReference>
<keyword evidence="3 5" id="KW-0472">Membrane</keyword>
<evidence type="ECO:0000256" key="4">
    <source>
        <dbReference type="ARBA" id="ARBA00023180"/>
    </source>
</evidence>
<evidence type="ECO:0000256" key="5">
    <source>
        <dbReference type="SAM" id="Phobius"/>
    </source>
</evidence>
<evidence type="ECO:0000256" key="1">
    <source>
        <dbReference type="ARBA" id="ARBA00004370"/>
    </source>
</evidence>